<dbReference type="PATRIC" id="fig|43687.5.peg.2161"/>
<dbReference type="Proteomes" id="UP000061362">
    <property type="component" value="Chromosome"/>
</dbReference>
<comment type="pathway">
    <text evidence="2">Amino-acid biosynthesis; L-methionine biosynthesis via de novo pathway; L-homoserine from L-aspartate: step 3/3.</text>
</comment>
<proteinExistence type="inferred from homology"/>
<dbReference type="InterPro" id="IPR036291">
    <property type="entry name" value="NAD(P)-bd_dom_sf"/>
</dbReference>
<evidence type="ECO:0000256" key="1">
    <source>
        <dbReference type="ARBA" id="ARBA00005056"/>
    </source>
</evidence>
<dbReference type="OMA" id="LMFYGPG"/>
<evidence type="ECO:0000256" key="3">
    <source>
        <dbReference type="ARBA" id="ARBA00006753"/>
    </source>
</evidence>
<feature type="domain" description="Homoserine dehydrogenase catalytic" evidence="12">
    <location>
        <begin position="139"/>
        <end position="310"/>
    </location>
</feature>
<dbReference type="SUPFAM" id="SSF51735">
    <property type="entry name" value="NAD(P)-binding Rossmann-fold domains"/>
    <property type="match status" value="1"/>
</dbReference>
<dbReference type="EC" id="1.1.1.3" evidence="4"/>
<dbReference type="Proteomes" id="UP000029084">
    <property type="component" value="Chromosome"/>
</dbReference>
<reference evidence="19 21" key="3">
    <citation type="submission" date="2015-07" db="EMBL/GenBank/DDBJ databases">
        <title>Physiological, transcriptional responses and genome re-sequencing of acid resistant extremely thermoacidophilic Metallosphaera sedula SARC-M1.</title>
        <authorList>
            <person name="Ai C."/>
            <person name="McCarthy S."/>
            <person name="Eckrich V."/>
            <person name="Rudrappa D."/>
            <person name="Qiu G."/>
            <person name="Blum P."/>
        </authorList>
    </citation>
    <scope>NUCLEOTIDE SEQUENCE [LARGE SCALE GENOMIC DNA]</scope>
    <source>
        <strain evidence="19 21">SARC-M1</strain>
    </source>
</reference>
<comment type="similarity">
    <text evidence="3">Belongs to the homoserine dehydrogenase family.</text>
</comment>
<reference evidence="22 23" key="2">
    <citation type="journal article" date="2015" name="Genome Announc.">
        <title>Complete Genome Sequences of Evolved Arsenate-Resistant Metallosphaera sedula Strains.</title>
        <authorList>
            <person name="Ai C."/>
            <person name="McCarthy S."/>
            <person name="Schackwitz W."/>
            <person name="Martin J."/>
            <person name="Lipzen A."/>
            <person name="Blum P."/>
        </authorList>
    </citation>
    <scope>NUCLEOTIDE SEQUENCE [LARGE SCALE GENOMIC DNA]</scope>
    <source>
        <strain evidence="17 23">ARS120-1</strain>
        <strain evidence="18 22">ARS120-2</strain>
        <strain evidence="15 25">ARS50-1</strain>
        <strain evidence="16 24">ARS50-2</strain>
    </source>
</reference>
<dbReference type="GeneID" id="91756536"/>
<dbReference type="EMBL" id="CP012175">
    <property type="protein sequence ID" value="AKV81683.1"/>
    <property type="molecule type" value="Genomic_DNA"/>
</dbReference>
<dbReference type="UniPathway" id="UPA00050">
    <property type="reaction ID" value="UER00063"/>
</dbReference>
<evidence type="ECO:0000313" key="14">
    <source>
        <dbReference type="EMBL" id="AIM28126.1"/>
    </source>
</evidence>
<dbReference type="EMBL" id="CP012174">
    <property type="protein sequence ID" value="AKV79438.1"/>
    <property type="molecule type" value="Genomic_DNA"/>
</dbReference>
<dbReference type="NCBIfam" id="NF004976">
    <property type="entry name" value="PRK06349.1"/>
    <property type="match status" value="1"/>
</dbReference>
<dbReference type="GO" id="GO:0050661">
    <property type="term" value="F:NADP binding"/>
    <property type="evidence" value="ECO:0007669"/>
    <property type="project" value="InterPro"/>
</dbReference>
<evidence type="ECO:0000256" key="7">
    <source>
        <dbReference type="ARBA" id="ARBA00022697"/>
    </source>
</evidence>
<accession>A0A088E717</accession>
<dbReference type="GO" id="GO:0009088">
    <property type="term" value="P:threonine biosynthetic process"/>
    <property type="evidence" value="ECO:0007669"/>
    <property type="project" value="UniProtKB-UniPathway"/>
</dbReference>
<evidence type="ECO:0000256" key="5">
    <source>
        <dbReference type="ARBA" id="ARBA00013376"/>
    </source>
</evidence>
<dbReference type="PANTHER" id="PTHR43331">
    <property type="entry name" value="HOMOSERINE DEHYDROGENASE"/>
    <property type="match status" value="1"/>
</dbReference>
<reference evidence="14 20" key="1">
    <citation type="journal article" date="2014" name="J. Bacteriol.">
        <title>Role of an Archaeal PitA Transporter in the Copper and Arsenic Resistance of Metallosphaera sedula, an Extreme Thermoacidophile.</title>
        <authorList>
            <person name="McCarthy S."/>
            <person name="Ai C."/>
            <person name="Wheaton G."/>
            <person name="Tevatia R."/>
            <person name="Eckrich V."/>
            <person name="Kelly R."/>
            <person name="Blum P."/>
        </authorList>
    </citation>
    <scope>NUCLEOTIDE SEQUENCE [LARGE SCALE GENOMIC DNA]</scope>
    <source>
        <strain evidence="14 20">CuR1</strain>
    </source>
</reference>
<dbReference type="Proteomes" id="UP000062475">
    <property type="component" value="Chromosome"/>
</dbReference>
<dbReference type="UniPathway" id="UPA00051">
    <property type="reaction ID" value="UER00465"/>
</dbReference>
<organism evidence="14 20">
    <name type="scientific">Metallosphaera sedula</name>
    <dbReference type="NCBI Taxonomy" id="43687"/>
    <lineage>
        <taxon>Archaea</taxon>
        <taxon>Thermoproteota</taxon>
        <taxon>Thermoprotei</taxon>
        <taxon>Sulfolobales</taxon>
        <taxon>Sulfolobaceae</taxon>
        <taxon>Metallosphaera</taxon>
    </lineage>
</organism>
<dbReference type="PIRSF" id="PIRSF036497">
    <property type="entry name" value="HDH_short"/>
    <property type="match status" value="1"/>
</dbReference>
<evidence type="ECO:0000313" key="24">
    <source>
        <dbReference type="Proteomes" id="UP000062475"/>
    </source>
</evidence>
<evidence type="ECO:0000313" key="21">
    <source>
        <dbReference type="Proteomes" id="UP000056255"/>
    </source>
</evidence>
<evidence type="ECO:0000259" key="12">
    <source>
        <dbReference type="Pfam" id="PF00742"/>
    </source>
</evidence>
<feature type="binding site" evidence="11">
    <location>
        <begin position="12"/>
        <end position="17"/>
    </location>
    <ligand>
        <name>NADP(+)</name>
        <dbReference type="ChEBI" id="CHEBI:58349"/>
    </ligand>
</feature>
<evidence type="ECO:0000256" key="10">
    <source>
        <dbReference type="PIRSR" id="PIRSR036497-1"/>
    </source>
</evidence>
<dbReference type="GO" id="GO:0009086">
    <property type="term" value="P:methionine biosynthetic process"/>
    <property type="evidence" value="ECO:0007669"/>
    <property type="project" value="UniProtKB-KW"/>
</dbReference>
<dbReference type="InterPro" id="IPR022697">
    <property type="entry name" value="HDH_short"/>
</dbReference>
<evidence type="ECO:0000259" key="13">
    <source>
        <dbReference type="Pfam" id="PF03447"/>
    </source>
</evidence>
<dbReference type="Proteomes" id="UP000068832">
    <property type="component" value="Chromosome"/>
</dbReference>
<dbReference type="EMBL" id="CP008822">
    <property type="protein sequence ID" value="AIM28126.1"/>
    <property type="molecule type" value="Genomic_DNA"/>
</dbReference>
<evidence type="ECO:0000313" key="22">
    <source>
        <dbReference type="Proteomes" id="UP000061362"/>
    </source>
</evidence>
<evidence type="ECO:0000313" key="25">
    <source>
        <dbReference type="Proteomes" id="UP000068832"/>
    </source>
</evidence>
<keyword evidence="9" id="KW-0486">Methionine biosynthesis</keyword>
<keyword evidence="6" id="KW-0028">Amino-acid biosynthesis</keyword>
<evidence type="ECO:0000256" key="6">
    <source>
        <dbReference type="ARBA" id="ARBA00022605"/>
    </source>
</evidence>
<dbReference type="OrthoDB" id="4488at2157"/>
<dbReference type="InterPro" id="IPR019811">
    <property type="entry name" value="HDH_CS"/>
</dbReference>
<dbReference type="EMBL" id="CP012176">
    <property type="protein sequence ID" value="AKV83913.1"/>
    <property type="molecule type" value="Genomic_DNA"/>
</dbReference>
<keyword evidence="8 14" id="KW-0560">Oxidoreductase</keyword>
<evidence type="ECO:0000256" key="11">
    <source>
        <dbReference type="PIRSR" id="PIRSR036497-2"/>
    </source>
</evidence>
<feature type="domain" description="Aspartate/homoserine dehydrogenase NAD-binding" evidence="13">
    <location>
        <begin position="12"/>
        <end position="126"/>
    </location>
</feature>
<evidence type="ECO:0000256" key="2">
    <source>
        <dbReference type="ARBA" id="ARBA00005062"/>
    </source>
</evidence>
<evidence type="ECO:0000313" key="23">
    <source>
        <dbReference type="Proteomes" id="UP000062398"/>
    </source>
</evidence>
<evidence type="ECO:0000313" key="20">
    <source>
        <dbReference type="Proteomes" id="UP000029084"/>
    </source>
</evidence>
<dbReference type="Proteomes" id="UP000062398">
    <property type="component" value="Chromosome"/>
</dbReference>
<dbReference type="EMBL" id="CP012173">
    <property type="protein sequence ID" value="AKV77188.1"/>
    <property type="molecule type" value="Genomic_DNA"/>
</dbReference>
<evidence type="ECO:0000313" key="17">
    <source>
        <dbReference type="EMBL" id="AKV79438.1"/>
    </source>
</evidence>
<dbReference type="PROSITE" id="PS01042">
    <property type="entry name" value="HOMOSER_DHGENASE"/>
    <property type="match status" value="1"/>
</dbReference>
<dbReference type="GO" id="GO:0004412">
    <property type="term" value="F:homoserine dehydrogenase activity"/>
    <property type="evidence" value="ECO:0007669"/>
    <property type="project" value="UniProtKB-EC"/>
</dbReference>
<keyword evidence="11" id="KW-0521">NADP</keyword>
<dbReference type="FunFam" id="3.30.360.10:FF:000005">
    <property type="entry name" value="Homoserine dehydrogenase"/>
    <property type="match status" value="1"/>
</dbReference>
<dbReference type="Pfam" id="PF00742">
    <property type="entry name" value="Homoserine_dh"/>
    <property type="match status" value="1"/>
</dbReference>
<dbReference type="Proteomes" id="UP000056255">
    <property type="component" value="Chromosome"/>
</dbReference>
<evidence type="ECO:0000313" key="18">
    <source>
        <dbReference type="EMBL" id="AKV81683.1"/>
    </source>
</evidence>
<dbReference type="RefSeq" id="WP_012021930.1">
    <property type="nucleotide sequence ID" value="NZ_CP008822.1"/>
</dbReference>
<feature type="binding site" evidence="11">
    <location>
        <position position="107"/>
    </location>
    <ligand>
        <name>NADPH</name>
        <dbReference type="ChEBI" id="CHEBI:57783"/>
    </ligand>
</feature>
<dbReference type="EMBL" id="CP012172">
    <property type="protein sequence ID" value="AKV74950.1"/>
    <property type="molecule type" value="Genomic_DNA"/>
</dbReference>
<dbReference type="Gene3D" id="3.30.360.10">
    <property type="entry name" value="Dihydrodipicolinate Reductase, domain 2"/>
    <property type="match status" value="1"/>
</dbReference>
<name>A0A088E717_9CREN</name>
<sequence length="317" mass="34335">MKSNSLRVLLVGYGNVGKALRKMVRERAPSLGLNVRIEGIVTRRGIMLGDSEEFRKTKDGTPIDALNEVSPDLVIDVSSANYETGEPSFSLYMEALSRGIAVITANKAPLALKYAEIVAQAKKHGAFLGFQATVMSGTPSINLLRLLRGSTILKIRGILNGTTNYILTRMDQGLEYFQALREAQEKGYAEANPEHDVNGFDAAAKLTILTNFAMGRNISIRDVDFSGIANVTLSRIEEAKRRSRKLKLVAVSEGKTSKVSLTEVSPEDPLYHVDGVINTLDIHSDIQEVVITGPGAGPQNAAFGVFSDIVLMSNGLI</sequence>
<dbReference type="AlphaFoldDB" id="A0A088E717"/>
<dbReference type="Pfam" id="PF03447">
    <property type="entry name" value="NAD_binding_3"/>
    <property type="match status" value="1"/>
</dbReference>
<feature type="binding site" evidence="11">
    <location>
        <position position="190"/>
    </location>
    <ligand>
        <name>L-homoserine</name>
        <dbReference type="ChEBI" id="CHEBI:57476"/>
    </ligand>
</feature>
<dbReference type="InterPro" id="IPR001342">
    <property type="entry name" value="HDH_cat"/>
</dbReference>
<dbReference type="InterPro" id="IPR005106">
    <property type="entry name" value="Asp/hSer_DH_NAD-bd"/>
</dbReference>
<evidence type="ECO:0000256" key="4">
    <source>
        <dbReference type="ARBA" id="ARBA00013213"/>
    </source>
</evidence>
<protein>
    <recommendedName>
        <fullName evidence="5">Homoserine dehydrogenase</fullName>
        <ecNumber evidence="4">1.1.1.3</ecNumber>
    </recommendedName>
</protein>
<keyword evidence="7" id="KW-0791">Threonine biosynthesis</keyword>
<dbReference type="SUPFAM" id="SSF55347">
    <property type="entry name" value="Glyceraldehyde-3-phosphate dehydrogenase-like, C-terminal domain"/>
    <property type="match status" value="1"/>
</dbReference>
<evidence type="ECO:0000313" key="16">
    <source>
        <dbReference type="EMBL" id="AKV77188.1"/>
    </source>
</evidence>
<evidence type="ECO:0000256" key="8">
    <source>
        <dbReference type="ARBA" id="ARBA00023002"/>
    </source>
</evidence>
<evidence type="ECO:0000256" key="9">
    <source>
        <dbReference type="ARBA" id="ARBA00023167"/>
    </source>
</evidence>
<feature type="active site" description="Proton donor" evidence="10">
    <location>
        <position position="205"/>
    </location>
</feature>
<gene>
    <name evidence="14" type="ORF">HA72_2003</name>
    <name evidence="15" type="ORF">MsedA_2052</name>
    <name evidence="16" type="ORF">MsedB_2054</name>
    <name evidence="17" type="ORF">MsedC_2052</name>
    <name evidence="18" type="ORF">MsedD_2053</name>
    <name evidence="19" type="ORF">MsedE_2053</name>
</gene>
<evidence type="ECO:0000313" key="19">
    <source>
        <dbReference type="EMBL" id="AKV83913.1"/>
    </source>
</evidence>
<comment type="pathway">
    <text evidence="1">Amino-acid biosynthesis; L-threonine biosynthesis; L-threonine from L-aspartate: step 3/5.</text>
</comment>
<evidence type="ECO:0000313" key="15">
    <source>
        <dbReference type="EMBL" id="AKV74950.1"/>
    </source>
</evidence>
<dbReference type="Gene3D" id="3.40.50.720">
    <property type="entry name" value="NAD(P)-binding Rossmann-like Domain"/>
    <property type="match status" value="1"/>
</dbReference>
<dbReference type="PANTHER" id="PTHR43331:SF1">
    <property type="entry name" value="HOMOSERINE DEHYDROGENASE"/>
    <property type="match status" value="1"/>
</dbReference>